<gene>
    <name evidence="1" type="ORF">L1987_27241</name>
</gene>
<dbReference type="EMBL" id="CM042026">
    <property type="protein sequence ID" value="KAI3805142.1"/>
    <property type="molecule type" value="Genomic_DNA"/>
</dbReference>
<accession>A0ACB9IBE5</accession>
<evidence type="ECO:0000313" key="2">
    <source>
        <dbReference type="Proteomes" id="UP001056120"/>
    </source>
</evidence>
<evidence type="ECO:0000313" key="1">
    <source>
        <dbReference type="EMBL" id="KAI3805142.1"/>
    </source>
</evidence>
<comment type="caution">
    <text evidence="1">The sequence shown here is derived from an EMBL/GenBank/DDBJ whole genome shotgun (WGS) entry which is preliminary data.</text>
</comment>
<name>A0ACB9IBE5_9ASTR</name>
<proteinExistence type="predicted"/>
<reference evidence="1 2" key="2">
    <citation type="journal article" date="2022" name="Mol. Ecol. Resour.">
        <title>The genomes of chicory, endive, great burdock and yacon provide insights into Asteraceae paleo-polyploidization history and plant inulin production.</title>
        <authorList>
            <person name="Fan W."/>
            <person name="Wang S."/>
            <person name="Wang H."/>
            <person name="Wang A."/>
            <person name="Jiang F."/>
            <person name="Liu H."/>
            <person name="Zhao H."/>
            <person name="Xu D."/>
            <person name="Zhang Y."/>
        </authorList>
    </citation>
    <scope>NUCLEOTIDE SEQUENCE [LARGE SCALE GENOMIC DNA]</scope>
    <source>
        <strain evidence="2">cv. Yunnan</strain>
        <tissue evidence="1">Leaves</tissue>
    </source>
</reference>
<dbReference type="Proteomes" id="UP001056120">
    <property type="component" value="Linkage Group LG09"/>
</dbReference>
<organism evidence="1 2">
    <name type="scientific">Smallanthus sonchifolius</name>
    <dbReference type="NCBI Taxonomy" id="185202"/>
    <lineage>
        <taxon>Eukaryota</taxon>
        <taxon>Viridiplantae</taxon>
        <taxon>Streptophyta</taxon>
        <taxon>Embryophyta</taxon>
        <taxon>Tracheophyta</taxon>
        <taxon>Spermatophyta</taxon>
        <taxon>Magnoliopsida</taxon>
        <taxon>eudicotyledons</taxon>
        <taxon>Gunneridae</taxon>
        <taxon>Pentapetalae</taxon>
        <taxon>asterids</taxon>
        <taxon>campanulids</taxon>
        <taxon>Asterales</taxon>
        <taxon>Asteraceae</taxon>
        <taxon>Asteroideae</taxon>
        <taxon>Heliantheae alliance</taxon>
        <taxon>Millerieae</taxon>
        <taxon>Smallanthus</taxon>
    </lineage>
</organism>
<sequence length="190" mass="22054">MSFHLEFVVLSSKSGGEGVHFCACELLCKTDDVYYILFYSLRPIWSSEPNARLLCFKDLYFDALKLYYTQGRASDEEKSRRNYGPNFNTPPTRLTTGILKPLRLRGQEWKHLRELRERIVWHSEGFLLGFPALLVSTYLWKRWVLDIKVSRLSKVTSRSNRCFGTPCCQSVLAVMLAKAGLSVGFTYYWI</sequence>
<keyword evidence="2" id="KW-1185">Reference proteome</keyword>
<reference evidence="2" key="1">
    <citation type="journal article" date="2022" name="Mol. Ecol. Resour.">
        <title>The genomes of chicory, endive, great burdock and yacon provide insights into Asteraceae palaeo-polyploidization history and plant inulin production.</title>
        <authorList>
            <person name="Fan W."/>
            <person name="Wang S."/>
            <person name="Wang H."/>
            <person name="Wang A."/>
            <person name="Jiang F."/>
            <person name="Liu H."/>
            <person name="Zhao H."/>
            <person name="Xu D."/>
            <person name="Zhang Y."/>
        </authorList>
    </citation>
    <scope>NUCLEOTIDE SEQUENCE [LARGE SCALE GENOMIC DNA]</scope>
    <source>
        <strain evidence="2">cv. Yunnan</strain>
    </source>
</reference>
<protein>
    <submittedName>
        <fullName evidence="1">Uncharacterized protein</fullName>
    </submittedName>
</protein>